<proteinExistence type="predicted"/>
<evidence type="ECO:0000313" key="2">
    <source>
        <dbReference type="Proteomes" id="UP000265618"/>
    </source>
</evidence>
<gene>
    <name evidence="1" type="ORF">KIPB_014487</name>
</gene>
<name>A0A391NTG7_9EUKA</name>
<keyword evidence="2" id="KW-1185">Reference proteome</keyword>
<accession>A0A391NTG7</accession>
<dbReference type="AlphaFoldDB" id="A0A391NTG7"/>
<dbReference type="EMBL" id="BDIP01007472">
    <property type="protein sequence ID" value="GCA64505.1"/>
    <property type="molecule type" value="Genomic_DNA"/>
</dbReference>
<evidence type="ECO:0000313" key="1">
    <source>
        <dbReference type="EMBL" id="GCA64505.1"/>
    </source>
</evidence>
<feature type="non-terminal residue" evidence="1">
    <location>
        <position position="1"/>
    </location>
</feature>
<organism evidence="1 2">
    <name type="scientific">Kipferlia bialata</name>
    <dbReference type="NCBI Taxonomy" id="797122"/>
    <lineage>
        <taxon>Eukaryota</taxon>
        <taxon>Metamonada</taxon>
        <taxon>Carpediemonas-like organisms</taxon>
        <taxon>Kipferlia</taxon>
    </lineage>
</organism>
<protein>
    <submittedName>
        <fullName evidence="1">Uncharacterized protein</fullName>
    </submittedName>
</protein>
<sequence length="51" mass="5458">VELAMNEREGGLEARREVSLLRDQCQQLGVAVSSLAGAKAVDVASYVQQVL</sequence>
<comment type="caution">
    <text evidence="1">The sequence shown here is derived from an EMBL/GenBank/DDBJ whole genome shotgun (WGS) entry which is preliminary data.</text>
</comment>
<reference evidence="1 2" key="1">
    <citation type="journal article" date="2018" name="PLoS ONE">
        <title>The draft genome of Kipferlia bialata reveals reductive genome evolution in fornicate parasites.</title>
        <authorList>
            <person name="Tanifuji G."/>
            <person name="Takabayashi S."/>
            <person name="Kume K."/>
            <person name="Takagi M."/>
            <person name="Nakayama T."/>
            <person name="Kamikawa R."/>
            <person name="Inagaki Y."/>
            <person name="Hashimoto T."/>
        </authorList>
    </citation>
    <scope>NUCLEOTIDE SEQUENCE [LARGE SCALE GENOMIC DNA]</scope>
    <source>
        <strain evidence="1">NY0173</strain>
    </source>
</reference>
<dbReference type="Proteomes" id="UP000265618">
    <property type="component" value="Unassembled WGS sequence"/>
</dbReference>